<evidence type="ECO:0000256" key="7">
    <source>
        <dbReference type="ARBA" id="ARBA00022839"/>
    </source>
</evidence>
<dbReference type="NCBIfam" id="NF003455">
    <property type="entry name" value="PRK05054.1"/>
    <property type="match status" value="1"/>
</dbReference>
<dbReference type="GO" id="GO:0006402">
    <property type="term" value="P:mRNA catabolic process"/>
    <property type="evidence" value="ECO:0007669"/>
    <property type="project" value="UniProtKB-UniRule"/>
</dbReference>
<evidence type="ECO:0000256" key="9">
    <source>
        <dbReference type="HAMAP-Rule" id="MF_01036"/>
    </source>
</evidence>
<evidence type="ECO:0000256" key="8">
    <source>
        <dbReference type="ARBA" id="ARBA00022884"/>
    </source>
</evidence>
<feature type="domain" description="S1 motif" evidence="10">
    <location>
        <begin position="560"/>
        <end position="643"/>
    </location>
</feature>
<dbReference type="GO" id="GO:0003723">
    <property type="term" value="F:RNA binding"/>
    <property type="evidence" value="ECO:0007669"/>
    <property type="project" value="UniProtKB-KW"/>
</dbReference>
<evidence type="ECO:0000256" key="3">
    <source>
        <dbReference type="ARBA" id="ARBA00009925"/>
    </source>
</evidence>
<dbReference type="PROSITE" id="PS50126">
    <property type="entry name" value="S1"/>
    <property type="match status" value="1"/>
</dbReference>
<evidence type="ECO:0000256" key="5">
    <source>
        <dbReference type="ARBA" id="ARBA00022722"/>
    </source>
</evidence>
<evidence type="ECO:0000313" key="11">
    <source>
        <dbReference type="EMBL" id="ROQ29728.1"/>
    </source>
</evidence>
<dbReference type="EC" id="3.1.13.1" evidence="9"/>
<dbReference type="InterPro" id="IPR004476">
    <property type="entry name" value="RNase_II/RNase_R"/>
</dbReference>
<dbReference type="InterPro" id="IPR011804">
    <property type="entry name" value="RNase_II"/>
</dbReference>
<dbReference type="HAMAP" id="MF_01036">
    <property type="entry name" value="RNase_II"/>
    <property type="match status" value="1"/>
</dbReference>
<dbReference type="STRING" id="584787.GCA_001247655_01499"/>
<keyword evidence="12" id="KW-1185">Reference proteome</keyword>
<comment type="caution">
    <text evidence="11">The sequence shown here is derived from an EMBL/GenBank/DDBJ whole genome shotgun (WGS) entry which is preliminary data.</text>
</comment>
<reference evidence="11 12" key="1">
    <citation type="submission" date="2018-11" db="EMBL/GenBank/DDBJ databases">
        <title>Genomic Encyclopedia of Type Strains, Phase IV (KMG-IV): sequencing the most valuable type-strain genomes for metagenomic binning, comparative biology and taxonomic classification.</title>
        <authorList>
            <person name="Goeker M."/>
        </authorList>
    </citation>
    <scope>NUCLEOTIDE SEQUENCE [LARGE SCALE GENOMIC DNA]</scope>
    <source>
        <strain evidence="11 12">DSM 21945</strain>
    </source>
</reference>
<gene>
    <name evidence="9" type="primary">rnb</name>
    <name evidence="11" type="ORF">EDC28_10296</name>
</gene>
<name>A0A3N1PP32_9GAMM</name>
<evidence type="ECO:0000256" key="2">
    <source>
        <dbReference type="ARBA" id="ARBA00004496"/>
    </source>
</evidence>
<dbReference type="InterPro" id="IPR022966">
    <property type="entry name" value="RNase_II/R_CS"/>
</dbReference>
<comment type="catalytic activity">
    <reaction evidence="1 9">
        <text>Exonucleolytic cleavage in the 3'- to 5'-direction to yield nucleoside 5'-phosphates.</text>
        <dbReference type="EC" id="3.1.13.1"/>
    </reaction>
</comment>
<dbReference type="NCBIfam" id="TIGR02062">
    <property type="entry name" value="RNase_B"/>
    <property type="match status" value="1"/>
</dbReference>
<evidence type="ECO:0000256" key="1">
    <source>
        <dbReference type="ARBA" id="ARBA00001849"/>
    </source>
</evidence>
<evidence type="ECO:0000259" key="10">
    <source>
        <dbReference type="PROSITE" id="PS50126"/>
    </source>
</evidence>
<comment type="similarity">
    <text evidence="3 9">Belongs to the RNR ribonuclease family. RNase II subfamily.</text>
</comment>
<dbReference type="Pfam" id="PF17876">
    <property type="entry name" value="CSD2"/>
    <property type="match status" value="1"/>
</dbReference>
<dbReference type="SMART" id="SM00357">
    <property type="entry name" value="CSP"/>
    <property type="match status" value="1"/>
</dbReference>
<dbReference type="PANTHER" id="PTHR23355:SF37">
    <property type="entry name" value="EXORIBONUCLEASE 2"/>
    <property type="match status" value="1"/>
</dbReference>
<dbReference type="InterPro" id="IPR001900">
    <property type="entry name" value="RNase_II/R"/>
</dbReference>
<dbReference type="InterPro" id="IPR003029">
    <property type="entry name" value="S1_domain"/>
</dbReference>
<comment type="subcellular location">
    <subcellularLocation>
        <location evidence="2 9">Cytoplasm</location>
    </subcellularLocation>
</comment>
<evidence type="ECO:0000256" key="6">
    <source>
        <dbReference type="ARBA" id="ARBA00022801"/>
    </source>
</evidence>
<proteinExistence type="inferred from homology"/>
<dbReference type="SUPFAM" id="SSF50249">
    <property type="entry name" value="Nucleic acid-binding proteins"/>
    <property type="match status" value="4"/>
</dbReference>
<dbReference type="GO" id="GO:0005829">
    <property type="term" value="C:cytosol"/>
    <property type="evidence" value="ECO:0007669"/>
    <property type="project" value="UniProtKB-ARBA"/>
</dbReference>
<dbReference type="InterPro" id="IPR050180">
    <property type="entry name" value="RNR_Ribonuclease"/>
</dbReference>
<accession>A0A3N1PP32</accession>
<dbReference type="SMART" id="SM00955">
    <property type="entry name" value="RNB"/>
    <property type="match status" value="1"/>
</dbReference>
<dbReference type="InterPro" id="IPR012340">
    <property type="entry name" value="NA-bd_OB-fold"/>
</dbReference>
<dbReference type="PANTHER" id="PTHR23355">
    <property type="entry name" value="RIBONUCLEASE"/>
    <property type="match status" value="1"/>
</dbReference>
<dbReference type="InterPro" id="IPR013223">
    <property type="entry name" value="RNase_B_OB_dom"/>
</dbReference>
<dbReference type="Pfam" id="PF08206">
    <property type="entry name" value="OB_RNB"/>
    <property type="match status" value="1"/>
</dbReference>
<dbReference type="RefSeq" id="WP_123420656.1">
    <property type="nucleotide sequence ID" value="NZ_RJUL01000002.1"/>
</dbReference>
<dbReference type="InterPro" id="IPR040476">
    <property type="entry name" value="CSD2"/>
</dbReference>
<protein>
    <recommendedName>
        <fullName evidence="9">Exoribonuclease 2</fullName>
        <ecNumber evidence="9">3.1.13.1</ecNumber>
    </recommendedName>
    <alternativeName>
        <fullName evidence="9">Exoribonuclease II</fullName>
        <shortName evidence="9">RNase II</shortName>
        <shortName evidence="9">Ribonuclease II</shortName>
    </alternativeName>
</protein>
<keyword evidence="4 9" id="KW-0963">Cytoplasm</keyword>
<evidence type="ECO:0000256" key="4">
    <source>
        <dbReference type="ARBA" id="ARBA00022490"/>
    </source>
</evidence>
<keyword evidence="5 9" id="KW-0540">Nuclease</keyword>
<evidence type="ECO:0000313" key="12">
    <source>
        <dbReference type="Proteomes" id="UP000268033"/>
    </source>
</evidence>
<dbReference type="Gene3D" id="2.40.50.640">
    <property type="match status" value="1"/>
</dbReference>
<dbReference type="InterPro" id="IPR011129">
    <property type="entry name" value="CSD"/>
</dbReference>
<dbReference type="AlphaFoldDB" id="A0A3N1PP32"/>
<dbReference type="Pfam" id="PF00773">
    <property type="entry name" value="RNB"/>
    <property type="match status" value="1"/>
</dbReference>
<comment type="function">
    <text evidence="9">Involved in mRNA degradation. Hydrolyzes single-stranded polyribonucleotides processively in the 3' to 5' direction.</text>
</comment>
<keyword evidence="8 9" id="KW-0694">RNA-binding</keyword>
<dbReference type="SMART" id="SM00316">
    <property type="entry name" value="S1"/>
    <property type="match status" value="2"/>
</dbReference>
<dbReference type="EMBL" id="RJUL01000002">
    <property type="protein sequence ID" value="ROQ29728.1"/>
    <property type="molecule type" value="Genomic_DNA"/>
</dbReference>
<dbReference type="GO" id="GO:0008859">
    <property type="term" value="F:exoribonuclease II activity"/>
    <property type="evidence" value="ECO:0007669"/>
    <property type="project" value="UniProtKB-UniRule"/>
</dbReference>
<organism evidence="11 12">
    <name type="scientific">Gallaecimonas pentaromativorans</name>
    <dbReference type="NCBI Taxonomy" id="584787"/>
    <lineage>
        <taxon>Bacteria</taxon>
        <taxon>Pseudomonadati</taxon>
        <taxon>Pseudomonadota</taxon>
        <taxon>Gammaproteobacteria</taxon>
        <taxon>Enterobacterales</taxon>
        <taxon>Gallaecimonadaceae</taxon>
        <taxon>Gallaecimonas</taxon>
    </lineage>
</organism>
<dbReference type="Pfam" id="PF00575">
    <property type="entry name" value="S1"/>
    <property type="match status" value="1"/>
</dbReference>
<keyword evidence="6 9" id="KW-0378">Hydrolase</keyword>
<dbReference type="PROSITE" id="PS01175">
    <property type="entry name" value="RIBONUCLEASE_II"/>
    <property type="match status" value="1"/>
</dbReference>
<dbReference type="Proteomes" id="UP000268033">
    <property type="component" value="Unassembled WGS sequence"/>
</dbReference>
<sequence>MFKDNPLLAQLKAEIRENLKTVEGTIKASDKGFGFLDADGKESYFVPPPYMKKVIHGDRVRAVVRSEKDKDVAEPEALIEPFLTRFVGRIQQRDDRLYVVPDHPVIKDRIRCRPAKGVKGEFTNGDWVVAELKRHPLKGDMGFSADIMEKIAGTGDGYAPWHVTLARHNLQKSAPEFNGELHLIDGLERQDMTHIPFATIDAASTQDMDDALWIEKVEGGYQLWVAIADPTAYVVAGSELDKAAELRAFTVYLPGKNVTMLPEVLSDDLCSLKAGEKRPALVANLFVADDGTLGDNTEFTPAWIESRHKLVYNNVSDWLDGTGDWQPANEDEAATIKLLRDFTEARTAWRQAHALVFGDRPDYRFELDENGNVVTVHREERRIANRIVEESMIAANVACGEYLRRHGGIGVYNVHNGFEDEKIEDAKALLAQHEVPVDIEQVHTLEGYSAMRRWLDGNKKQFLDGRLRRFQSYAAITLEAGPHYGLGLTAYATWTSPIRKYGDMVNHRIIKAILEGKQVAKPDDRLAEHLSEHRRLNRLAERDMGDWLYVRWLAPQAGADTQFDAEVIDVNRGGMKVRLVDNGAVAFIPASQIHDVKDELDVNFEAGTVLIKGEESYKLADIIKVQLTEANEETRSLVAKPAK</sequence>
<dbReference type="Gene3D" id="2.40.50.140">
    <property type="entry name" value="Nucleic acid-binding proteins"/>
    <property type="match status" value="2"/>
</dbReference>
<keyword evidence="7 9" id="KW-0269">Exonuclease</keyword>
<dbReference type="NCBIfam" id="TIGR00358">
    <property type="entry name" value="3_prime_RNase"/>
    <property type="match status" value="1"/>
</dbReference>